<evidence type="ECO:0000256" key="2">
    <source>
        <dbReference type="SAM" id="Phobius"/>
    </source>
</evidence>
<keyword evidence="2" id="KW-1133">Transmembrane helix</keyword>
<proteinExistence type="predicted"/>
<feature type="transmembrane region" description="Helical" evidence="2">
    <location>
        <begin position="491"/>
        <end position="509"/>
    </location>
</feature>
<feature type="transmembrane region" description="Helical" evidence="2">
    <location>
        <begin position="285"/>
        <end position="308"/>
    </location>
</feature>
<accession>A0A1J4JIV4</accession>
<feature type="transmembrane region" description="Helical" evidence="2">
    <location>
        <begin position="138"/>
        <end position="157"/>
    </location>
</feature>
<dbReference type="EMBL" id="MLAK01001134">
    <property type="protein sequence ID" value="OHS97148.1"/>
    <property type="molecule type" value="Genomic_DNA"/>
</dbReference>
<sequence>MISDFSKKCNFFFQCRESDTSQKLNWRWILLNSFYIISKSYFMEEDQSYDSTKVFRVFTLYRQTFSHIRISMLPLSITFTLEAIKELKYFYQSVIDAIYALFNSGSESLKAIAGAWSIAPLLLLFLFAIVGNKGIEQLRHLSMVSLVGLTFACFNVFLEVSYLMLLIQLATIGFYILLAFLAKRRNWRLILDVIFSGITLLFMIYYEKATFASTTFIAVCWSCFICIVLYIFFGIFTCWYRRICCHKLDIKKHDDPLERVLEIKNSINTFVLSDVEGLATQDTHYFFWTMMWLGSVFMVVTGIIIGLMSLFLKDSEDMKIFVYIFLPTGTIPLIIFIIIHYSDHCSNNPLHKRIIRRGMVTRYTLKLVYLIIDYLSLPLMRAVVETFYDKTILKGTIAQFGILACFAQFIAIPIIHFVSLHKTAEMLDVIDADSNLPIEDLWERNVENIPSSTLANFETYSKDFCYWYIVSLFYELLNTIFSVIYDHEPKAFYGAFILHIIMLVVYCIFRPSFYLVHNATSIASYAINVVEDITVILKMNGKTSITDSVIFILVVMFLPFATFIVTAIIKVFDCTKKKMKISKNEQKQFKTIGIFLDDQAFNVVSIWALHMIGCGVGLLMISMPNDMNLNLGKAWIGVGVVETILFCIAWLYSLNRSTTKLNKADLYEYYMKIFNKKLRIDGIQKSNEADQKSEEEDDEQSQEQMKKKPELVI</sequence>
<gene>
    <name evidence="3" type="ORF">TRFO_36706</name>
</gene>
<feature type="transmembrane region" description="Helical" evidence="2">
    <location>
        <begin position="396"/>
        <end position="418"/>
    </location>
</feature>
<feature type="transmembrane region" description="Helical" evidence="2">
    <location>
        <begin position="634"/>
        <end position="654"/>
    </location>
</feature>
<dbReference type="VEuPathDB" id="TrichDB:TRFO_36706"/>
<feature type="transmembrane region" description="Helical" evidence="2">
    <location>
        <begin position="111"/>
        <end position="131"/>
    </location>
</feature>
<keyword evidence="2" id="KW-0472">Membrane</keyword>
<feature type="transmembrane region" description="Helical" evidence="2">
    <location>
        <begin position="516"/>
        <end position="537"/>
    </location>
</feature>
<feature type="transmembrane region" description="Helical" evidence="2">
    <location>
        <begin position="465"/>
        <end position="485"/>
    </location>
</feature>
<feature type="transmembrane region" description="Helical" evidence="2">
    <location>
        <begin position="212"/>
        <end position="240"/>
    </location>
</feature>
<dbReference type="GeneID" id="94845693"/>
<dbReference type="Proteomes" id="UP000179807">
    <property type="component" value="Unassembled WGS sequence"/>
</dbReference>
<organism evidence="3 4">
    <name type="scientific">Tritrichomonas foetus</name>
    <dbReference type="NCBI Taxonomy" id="1144522"/>
    <lineage>
        <taxon>Eukaryota</taxon>
        <taxon>Metamonada</taxon>
        <taxon>Parabasalia</taxon>
        <taxon>Tritrichomonadida</taxon>
        <taxon>Tritrichomonadidae</taxon>
        <taxon>Tritrichomonas</taxon>
    </lineage>
</organism>
<feature type="compositionally biased region" description="Basic and acidic residues" evidence="1">
    <location>
        <begin position="704"/>
        <end position="713"/>
    </location>
</feature>
<feature type="transmembrane region" description="Helical" evidence="2">
    <location>
        <begin position="600"/>
        <end position="622"/>
    </location>
</feature>
<evidence type="ECO:0000313" key="3">
    <source>
        <dbReference type="EMBL" id="OHS97148.1"/>
    </source>
</evidence>
<feature type="transmembrane region" description="Helical" evidence="2">
    <location>
        <begin position="363"/>
        <end position="384"/>
    </location>
</feature>
<feature type="region of interest" description="Disordered" evidence="1">
    <location>
        <begin position="685"/>
        <end position="713"/>
    </location>
</feature>
<feature type="transmembrane region" description="Helical" evidence="2">
    <location>
        <begin position="320"/>
        <end position="342"/>
    </location>
</feature>
<feature type="transmembrane region" description="Helical" evidence="2">
    <location>
        <begin position="549"/>
        <end position="572"/>
    </location>
</feature>
<protein>
    <submittedName>
        <fullName evidence="3">Uncharacterized protein</fullName>
    </submittedName>
</protein>
<dbReference type="AlphaFoldDB" id="A0A1J4JIV4"/>
<evidence type="ECO:0000313" key="4">
    <source>
        <dbReference type="Proteomes" id="UP000179807"/>
    </source>
</evidence>
<dbReference type="RefSeq" id="XP_068350285.1">
    <property type="nucleotide sequence ID" value="XM_068510989.1"/>
</dbReference>
<evidence type="ECO:0000256" key="1">
    <source>
        <dbReference type="SAM" id="MobiDB-lite"/>
    </source>
</evidence>
<reference evidence="3" key="1">
    <citation type="submission" date="2016-10" db="EMBL/GenBank/DDBJ databases">
        <authorList>
            <person name="Benchimol M."/>
            <person name="Almeida L.G."/>
            <person name="Vasconcelos A.T."/>
            <person name="Perreira-Neves A."/>
            <person name="Rosa I.A."/>
            <person name="Tasca T."/>
            <person name="Bogo M.R."/>
            <person name="de Souza W."/>
        </authorList>
    </citation>
    <scope>NUCLEOTIDE SEQUENCE [LARGE SCALE GENOMIC DNA]</scope>
    <source>
        <strain evidence="3">K</strain>
    </source>
</reference>
<keyword evidence="4" id="KW-1185">Reference proteome</keyword>
<feature type="transmembrane region" description="Helical" evidence="2">
    <location>
        <begin position="163"/>
        <end position="182"/>
    </location>
</feature>
<comment type="caution">
    <text evidence="3">The sequence shown here is derived from an EMBL/GenBank/DDBJ whole genome shotgun (WGS) entry which is preliminary data.</text>
</comment>
<keyword evidence="2" id="KW-0812">Transmembrane</keyword>
<name>A0A1J4JIV4_9EUKA</name>
<feature type="transmembrane region" description="Helical" evidence="2">
    <location>
        <begin position="189"/>
        <end position="206"/>
    </location>
</feature>